<dbReference type="HOGENOM" id="CLU_027543_3_0_2"/>
<dbReference type="InterPro" id="IPR011257">
    <property type="entry name" value="DNA_glycosylase"/>
</dbReference>
<accession>E1RFX9</accession>
<dbReference type="EC" id="4.2.99.18" evidence="2"/>
<keyword evidence="7" id="KW-0511">Multifunctional enzyme</keyword>
<evidence type="ECO:0000256" key="1">
    <source>
        <dbReference type="ARBA" id="ARBA00010679"/>
    </source>
</evidence>
<dbReference type="SUPFAM" id="SSF48150">
    <property type="entry name" value="DNA-glycosylase"/>
    <property type="match status" value="1"/>
</dbReference>
<dbReference type="PANTHER" id="PTHR10242">
    <property type="entry name" value="8-OXOGUANINE DNA GLYCOSYLASE"/>
    <property type="match status" value="1"/>
</dbReference>
<keyword evidence="4" id="KW-0378">Hydrolase</keyword>
<comment type="catalytic activity">
    <reaction evidence="9">
        <text>2'-deoxyribonucleotide-(2'-deoxyribose 5'-phosphate)-2'-deoxyribonucleotide-DNA = a 3'-end 2'-deoxyribonucleotide-(2,3-dehydro-2,3-deoxyribose 5'-phosphate)-DNA + a 5'-end 5'-phospho-2'-deoxyribonucleoside-DNA + H(+)</text>
        <dbReference type="Rhea" id="RHEA:66592"/>
        <dbReference type="Rhea" id="RHEA-COMP:13180"/>
        <dbReference type="Rhea" id="RHEA-COMP:16897"/>
        <dbReference type="Rhea" id="RHEA-COMP:17067"/>
        <dbReference type="ChEBI" id="CHEBI:15378"/>
        <dbReference type="ChEBI" id="CHEBI:136412"/>
        <dbReference type="ChEBI" id="CHEBI:157695"/>
        <dbReference type="ChEBI" id="CHEBI:167181"/>
        <dbReference type="EC" id="4.2.99.18"/>
    </reaction>
</comment>
<dbReference type="OrthoDB" id="14922at2157"/>
<evidence type="ECO:0000256" key="5">
    <source>
        <dbReference type="ARBA" id="ARBA00023204"/>
    </source>
</evidence>
<evidence type="ECO:0000313" key="11">
    <source>
        <dbReference type="EMBL" id="ADN35131.1"/>
    </source>
</evidence>
<evidence type="ECO:0000256" key="9">
    <source>
        <dbReference type="ARBA" id="ARBA00044632"/>
    </source>
</evidence>
<dbReference type="InterPro" id="IPR023170">
    <property type="entry name" value="HhH_base_excis_C"/>
</dbReference>
<name>E1RFX9_METP4</name>
<keyword evidence="12" id="KW-1185">Reference proteome</keyword>
<dbReference type="PANTHER" id="PTHR10242:SF2">
    <property type="entry name" value="N-GLYCOSYLASE_DNA LYASE"/>
    <property type="match status" value="1"/>
</dbReference>
<dbReference type="Pfam" id="PF00730">
    <property type="entry name" value="HhH-GPD"/>
    <property type="match status" value="1"/>
</dbReference>
<keyword evidence="8" id="KW-0326">Glycosidase</keyword>
<sequence>MEGYRSIEINEDSPFSLDSTLASGQAPRWEKVNGWWYGVVKDNVIKTRQLDDKIYFSGCSERYYREYFSLDYNLKEFYDSFSDDMYLKSAIEANPGLRLVGQDPWECLCFQLTINKKRTSPGEDCFTRISQKFGDEIELDGKIYHTFPTAETLVKEGLSKLKTCNLGYKANNIHSAAKKVAEDPLWSKKIESMKSEDAIKIISGFRGVKPTVAEWILIFAFRRYELFPVDSHIRSRMVKKYLSDVHFPNNSKTIDNYILNFAQDHFQEYSAYALEYLFASPNSL</sequence>
<evidence type="ECO:0000256" key="7">
    <source>
        <dbReference type="ARBA" id="ARBA00023268"/>
    </source>
</evidence>
<dbReference type="AlphaFoldDB" id="E1RFX9"/>
<dbReference type="EMBL" id="CP002117">
    <property type="protein sequence ID" value="ADN35131.1"/>
    <property type="molecule type" value="Genomic_DNA"/>
</dbReference>
<keyword evidence="6" id="KW-0456">Lyase</keyword>
<dbReference type="InterPro" id="IPR052054">
    <property type="entry name" value="Oxidative_DNA_repair_enzyme"/>
</dbReference>
<proteinExistence type="inferred from homology"/>
<dbReference type="Proteomes" id="UP000006565">
    <property type="component" value="Chromosome"/>
</dbReference>
<dbReference type="GO" id="GO:0006289">
    <property type="term" value="P:nucleotide-excision repair"/>
    <property type="evidence" value="ECO:0007669"/>
    <property type="project" value="InterPro"/>
</dbReference>
<evidence type="ECO:0000256" key="3">
    <source>
        <dbReference type="ARBA" id="ARBA00022763"/>
    </source>
</evidence>
<dbReference type="Pfam" id="PF07934">
    <property type="entry name" value="OGG_N"/>
    <property type="match status" value="1"/>
</dbReference>
<dbReference type="Gene3D" id="1.10.340.30">
    <property type="entry name" value="Hypothetical protein, domain 2"/>
    <property type="match status" value="1"/>
</dbReference>
<evidence type="ECO:0000256" key="8">
    <source>
        <dbReference type="ARBA" id="ARBA00023295"/>
    </source>
</evidence>
<comment type="similarity">
    <text evidence="1">Belongs to the type-1 OGG1 family.</text>
</comment>
<protein>
    <recommendedName>
        <fullName evidence="2">DNA-(apurinic or apyrimidinic site) lyase</fullName>
        <ecNumber evidence="2">4.2.99.18</ecNumber>
    </recommendedName>
</protein>
<dbReference type="GO" id="GO:0008534">
    <property type="term" value="F:oxidized purine nucleobase lesion DNA N-glycosylase activity"/>
    <property type="evidence" value="ECO:0007669"/>
    <property type="project" value="InterPro"/>
</dbReference>
<dbReference type="STRING" id="679926.Mpet_0357"/>
<dbReference type="GO" id="GO:0140078">
    <property type="term" value="F:class I DNA-(apurinic or apyrimidinic site) endonuclease activity"/>
    <property type="evidence" value="ECO:0007669"/>
    <property type="project" value="UniProtKB-EC"/>
</dbReference>
<dbReference type="eggNOG" id="arCOG00464">
    <property type="taxonomic scope" value="Archaea"/>
</dbReference>
<dbReference type="GeneID" id="9742801"/>
<evidence type="ECO:0000259" key="10">
    <source>
        <dbReference type="SMART" id="SM00478"/>
    </source>
</evidence>
<dbReference type="Gene3D" id="1.10.1670.10">
    <property type="entry name" value="Helix-hairpin-Helix base-excision DNA repair enzymes (C-terminal)"/>
    <property type="match status" value="1"/>
</dbReference>
<gene>
    <name evidence="11" type="ordered locus">Mpet_0357</name>
</gene>
<keyword evidence="5" id="KW-0234">DNA repair</keyword>
<evidence type="ECO:0000313" key="12">
    <source>
        <dbReference type="Proteomes" id="UP000006565"/>
    </source>
</evidence>
<dbReference type="InterPro" id="IPR012904">
    <property type="entry name" value="OGG_N"/>
</dbReference>
<organism evidence="11 12">
    <name type="scientific">Methanolacinia petrolearia (strain DSM 11571 / OCM 486 / SEBR 4847)</name>
    <name type="common">Methanoplanus petrolearius</name>
    <dbReference type="NCBI Taxonomy" id="679926"/>
    <lineage>
        <taxon>Archaea</taxon>
        <taxon>Methanobacteriati</taxon>
        <taxon>Methanobacteriota</taxon>
        <taxon>Stenosarchaea group</taxon>
        <taxon>Methanomicrobia</taxon>
        <taxon>Methanomicrobiales</taxon>
        <taxon>Methanomicrobiaceae</taxon>
        <taxon>Methanolacinia</taxon>
    </lineage>
</organism>
<dbReference type="KEGG" id="mpi:Mpet_0357"/>
<evidence type="ECO:0000256" key="2">
    <source>
        <dbReference type="ARBA" id="ARBA00012720"/>
    </source>
</evidence>
<reference evidence="11 12" key="1">
    <citation type="journal article" date="2010" name="Stand. Genomic Sci.">
        <title>Complete genome sequence of Methanoplanus petrolearius type strain (SEBR 4847).</title>
        <authorList>
            <person name="Brambilla E."/>
            <person name="Djao O.D."/>
            <person name="Daligault H."/>
            <person name="Lapidus A."/>
            <person name="Lucas S."/>
            <person name="Hammon N."/>
            <person name="Nolan M."/>
            <person name="Tice H."/>
            <person name="Cheng J.F."/>
            <person name="Han C."/>
            <person name="Tapia R."/>
            <person name="Goodwin L."/>
            <person name="Pitluck S."/>
            <person name="Liolios K."/>
            <person name="Ivanova N."/>
            <person name="Mavromatis K."/>
            <person name="Mikhailova N."/>
            <person name="Pati A."/>
            <person name="Chen A."/>
            <person name="Palaniappan K."/>
            <person name="Land M."/>
            <person name="Hauser L."/>
            <person name="Chang Y.J."/>
            <person name="Jeffries C.D."/>
            <person name="Rohde M."/>
            <person name="Spring S."/>
            <person name="Sikorski J."/>
            <person name="Goker M."/>
            <person name="Woyke T."/>
            <person name="Bristow J."/>
            <person name="Eisen J.A."/>
            <person name="Markowitz V."/>
            <person name="Hugenholtz P."/>
            <person name="Kyrpides N.C."/>
            <person name="Klenk H.P."/>
        </authorList>
    </citation>
    <scope>NUCLEOTIDE SEQUENCE [LARGE SCALE GENOMIC DNA]</scope>
    <source>
        <strain evidence="12">DSM 11571 / OCM 486 / SEBR 4847</strain>
    </source>
</reference>
<dbReference type="InterPro" id="IPR003265">
    <property type="entry name" value="HhH-GPD_domain"/>
</dbReference>
<dbReference type="Gene3D" id="3.30.310.260">
    <property type="match status" value="1"/>
</dbReference>
<feature type="domain" description="HhH-GPD" evidence="10">
    <location>
        <begin position="113"/>
        <end position="281"/>
    </location>
</feature>
<dbReference type="RefSeq" id="WP_013328310.1">
    <property type="nucleotide sequence ID" value="NC_014507.1"/>
</dbReference>
<dbReference type="GO" id="GO:0003684">
    <property type="term" value="F:damaged DNA binding"/>
    <property type="evidence" value="ECO:0007669"/>
    <property type="project" value="InterPro"/>
</dbReference>
<dbReference type="SMART" id="SM00478">
    <property type="entry name" value="ENDO3c"/>
    <property type="match status" value="1"/>
</dbReference>
<evidence type="ECO:0000256" key="4">
    <source>
        <dbReference type="ARBA" id="ARBA00022801"/>
    </source>
</evidence>
<evidence type="ECO:0000256" key="6">
    <source>
        <dbReference type="ARBA" id="ARBA00023239"/>
    </source>
</evidence>
<dbReference type="SUPFAM" id="SSF55945">
    <property type="entry name" value="TATA-box binding protein-like"/>
    <property type="match status" value="1"/>
</dbReference>
<dbReference type="GO" id="GO:0006284">
    <property type="term" value="P:base-excision repair"/>
    <property type="evidence" value="ECO:0007669"/>
    <property type="project" value="InterPro"/>
</dbReference>
<keyword evidence="3" id="KW-0227">DNA damage</keyword>